<keyword evidence="2" id="KW-1185">Reference proteome</keyword>
<proteinExistence type="predicted"/>
<evidence type="ECO:0000313" key="1">
    <source>
        <dbReference type="EMBL" id="MBK1869872.1"/>
    </source>
</evidence>
<organism evidence="1 2">
    <name type="scientific">Taklimakanibacter albus</name>
    <dbReference type="NCBI Taxonomy" id="2800327"/>
    <lineage>
        <taxon>Bacteria</taxon>
        <taxon>Pseudomonadati</taxon>
        <taxon>Pseudomonadota</taxon>
        <taxon>Alphaproteobacteria</taxon>
        <taxon>Hyphomicrobiales</taxon>
        <taxon>Aestuariivirgaceae</taxon>
        <taxon>Taklimakanibacter</taxon>
    </lineage>
</organism>
<dbReference type="Proteomes" id="UP000616151">
    <property type="component" value="Unassembled WGS sequence"/>
</dbReference>
<reference evidence="1" key="1">
    <citation type="submission" date="2021-01" db="EMBL/GenBank/DDBJ databases">
        <authorList>
            <person name="Sun Q."/>
        </authorList>
    </citation>
    <scope>NUCLEOTIDE SEQUENCE</scope>
    <source>
        <strain evidence="1">YIM B02566</strain>
    </source>
</reference>
<protein>
    <submittedName>
        <fullName evidence="1">Oligosaccharide flippase family protein</fullName>
    </submittedName>
</protein>
<dbReference type="EMBL" id="JAENHL010000008">
    <property type="protein sequence ID" value="MBK1869872.1"/>
    <property type="molecule type" value="Genomic_DNA"/>
</dbReference>
<comment type="caution">
    <text evidence="1">The sequence shown here is derived from an EMBL/GenBank/DDBJ whole genome shotgun (WGS) entry which is preliminary data.</text>
</comment>
<sequence length="489" mass="52400">MRLSLKSGSILAIANLAEMTFPFIRNIVLARLLAPHEFGVAISLAMISALVEIGFDFGVPVSAVRYTKTDDPKRALATLHALQLSRAALVGTLIMAMAPLLAIIFSSPEATYAYVAVGACAIIRGFGNLGVKQAMRDYQYWRNAVTIIMTQLAWTVAVIIAALISPDYTVMAWGLAASVIASGITSHLLSRFPWRLGWDKAIADEATTFGKPLVPTGIVTAGMTLGDRVFIGWALGTQALAFYSVIFGTATLPRGAILRFLTNLFVPAFVNRPEDHPSVKKNCARWTLVLSAVAFFYAMGFIFAGTPLLPLLFGKAYAASPYLMSLIGLNLFVKFLYQLPSPVALAQGRSKLMLICTVFSILALGVGAAATLFRPSIEVFVLALTLAEVLAVLRIGMISVRTLSFSAGQVTMALLGPMAAIGIALAISLAFPAIPLIDWLVLGAILTLGGLIFYAVMAHLFVMPLKSALLRQALADIMNRRPVTVNEES</sequence>
<accession>A0ACC5RB60</accession>
<gene>
    <name evidence="1" type="ORF">JHL16_26145</name>
</gene>
<evidence type="ECO:0000313" key="2">
    <source>
        <dbReference type="Proteomes" id="UP000616151"/>
    </source>
</evidence>
<name>A0ACC5RB60_9HYPH</name>